<dbReference type="GO" id="GO:0005615">
    <property type="term" value="C:extracellular space"/>
    <property type="evidence" value="ECO:0007669"/>
    <property type="project" value="TreeGrafter"/>
</dbReference>
<gene>
    <name evidence="5" type="primary">LOC113204857</name>
</gene>
<evidence type="ECO:0000313" key="4">
    <source>
        <dbReference type="Proteomes" id="UP000504606"/>
    </source>
</evidence>
<dbReference type="OrthoDB" id="8186595at2759"/>
<protein>
    <submittedName>
        <fullName evidence="5">Protein takeout-like isoform X1</fullName>
    </submittedName>
</protein>
<dbReference type="AlphaFoldDB" id="A0A9C6TPH3"/>
<dbReference type="SMART" id="SM00700">
    <property type="entry name" value="JHBP"/>
    <property type="match status" value="1"/>
</dbReference>
<evidence type="ECO:0000256" key="1">
    <source>
        <dbReference type="ARBA" id="ARBA00022729"/>
    </source>
</evidence>
<evidence type="ECO:0000313" key="5">
    <source>
        <dbReference type="RefSeq" id="XP_052120236.1"/>
    </source>
</evidence>
<dbReference type="GeneID" id="113204857"/>
<keyword evidence="1" id="KW-0732">Signal</keyword>
<evidence type="ECO:0000256" key="3">
    <source>
        <dbReference type="ARBA" id="ARBA00060902"/>
    </source>
</evidence>
<comment type="similarity">
    <text evidence="3">Belongs to the TO family.</text>
</comment>
<dbReference type="Gene3D" id="3.15.10.30">
    <property type="entry name" value="Haemolymph juvenile hormone binding protein"/>
    <property type="match status" value="1"/>
</dbReference>
<reference evidence="5" key="1">
    <citation type="submission" date="2025-08" db="UniProtKB">
        <authorList>
            <consortium name="RefSeq"/>
        </authorList>
    </citation>
    <scope>IDENTIFICATION</scope>
    <source>
        <tissue evidence="5">Whole organism</tissue>
    </source>
</reference>
<dbReference type="Pfam" id="PF06585">
    <property type="entry name" value="JHBP"/>
    <property type="match status" value="1"/>
</dbReference>
<accession>A0A9C6TPH3</accession>
<dbReference type="PANTHER" id="PTHR11008">
    <property type="entry name" value="PROTEIN TAKEOUT-LIKE PROTEIN"/>
    <property type="match status" value="1"/>
</dbReference>
<proteinExistence type="inferred from homology"/>
<dbReference type="InterPro" id="IPR010562">
    <property type="entry name" value="Haemolymph_juvenile_hormone-bd"/>
</dbReference>
<dbReference type="RefSeq" id="XP_052120236.1">
    <property type="nucleotide sequence ID" value="XM_052264276.1"/>
</dbReference>
<keyword evidence="2" id="KW-0090">Biological rhythms</keyword>
<keyword evidence="4" id="KW-1185">Reference proteome</keyword>
<dbReference type="FunFam" id="3.15.10.30:FF:000001">
    <property type="entry name" value="Takeout-like protein 1"/>
    <property type="match status" value="1"/>
</dbReference>
<name>A0A9C6TPH3_FRAOC</name>
<dbReference type="InterPro" id="IPR038606">
    <property type="entry name" value="To_sf"/>
</dbReference>
<evidence type="ECO:0000256" key="2">
    <source>
        <dbReference type="ARBA" id="ARBA00023108"/>
    </source>
</evidence>
<dbReference type="PANTHER" id="PTHR11008:SF32">
    <property type="entry name" value="CIRCADIAN CLOCK-CONTROLLED PROTEIN DAYWAKE-RELATED"/>
    <property type="match status" value="1"/>
</dbReference>
<sequence>MTSQRVCFEDWWEPSLYIKKKRVRTVDDQSSCTGTGSRERRAITTSTTATLERAEAADIKRCARTDPKFFSCLRDAVQDTLPKLKNGLPKLGLPPLDPLLVSELRISQGDGPVGLNLVFKDLVTTGLLDNDKVYNTEIDLENLTINATFLFPRAIATSNYTVNGRVLLLPVTGAGGSKVVLKDCTCKWHIQGKRIKKKDGKEYMDIQTTEIKMTPKKMELQLDNLFGGDPRLGTTMNRVLNDNWELVYNEIGSSFEIAYAEVVRQHARSLFLHVPLDELFPEKL</sequence>
<organism evidence="4 5">
    <name type="scientific">Frankliniella occidentalis</name>
    <name type="common">Western flower thrips</name>
    <name type="synonym">Euthrips occidentalis</name>
    <dbReference type="NCBI Taxonomy" id="133901"/>
    <lineage>
        <taxon>Eukaryota</taxon>
        <taxon>Metazoa</taxon>
        <taxon>Ecdysozoa</taxon>
        <taxon>Arthropoda</taxon>
        <taxon>Hexapoda</taxon>
        <taxon>Insecta</taxon>
        <taxon>Pterygota</taxon>
        <taxon>Neoptera</taxon>
        <taxon>Paraneoptera</taxon>
        <taxon>Thysanoptera</taxon>
        <taxon>Terebrantia</taxon>
        <taxon>Thripoidea</taxon>
        <taxon>Thripidae</taxon>
        <taxon>Frankliniella</taxon>
    </lineage>
</organism>
<dbReference type="Proteomes" id="UP000504606">
    <property type="component" value="Unplaced"/>
</dbReference>
<dbReference type="GO" id="GO:0007623">
    <property type="term" value="P:circadian rhythm"/>
    <property type="evidence" value="ECO:0007669"/>
    <property type="project" value="UniProtKB-ARBA"/>
</dbReference>